<evidence type="ECO:0000256" key="1">
    <source>
        <dbReference type="SAM" id="MobiDB-lite"/>
    </source>
</evidence>
<name>A0A1Q8QH48_9FIRM</name>
<evidence type="ECO:0000313" key="2">
    <source>
        <dbReference type="EMBL" id="OLN26670.1"/>
    </source>
</evidence>
<keyword evidence="3" id="KW-1185">Reference proteome</keyword>
<dbReference type="RefSeq" id="WP_170871600.1">
    <property type="nucleotide sequence ID" value="NZ_MLBF01000072.1"/>
</dbReference>
<organism evidence="2 3">
    <name type="scientific">Desulfosporosinus metallidurans</name>
    <dbReference type="NCBI Taxonomy" id="1888891"/>
    <lineage>
        <taxon>Bacteria</taxon>
        <taxon>Bacillati</taxon>
        <taxon>Bacillota</taxon>
        <taxon>Clostridia</taxon>
        <taxon>Eubacteriales</taxon>
        <taxon>Desulfitobacteriaceae</taxon>
        <taxon>Desulfosporosinus</taxon>
    </lineage>
</organism>
<feature type="region of interest" description="Disordered" evidence="1">
    <location>
        <begin position="28"/>
        <end position="56"/>
    </location>
</feature>
<dbReference type="EMBL" id="MLBF01000072">
    <property type="protein sequence ID" value="OLN26670.1"/>
    <property type="molecule type" value="Genomic_DNA"/>
</dbReference>
<sequence length="56" mass="6271">MPDYKEMYFQLAAKVANAVDILVEAQQQGEHDYSKEESPVILLKNSSPEEKGSDQA</sequence>
<proteinExistence type="predicted"/>
<protein>
    <submittedName>
        <fullName evidence="2">Uncharacterized protein</fullName>
    </submittedName>
</protein>
<reference evidence="2 3" key="1">
    <citation type="submission" date="2016-09" db="EMBL/GenBank/DDBJ databases">
        <title>Complete genome of Desulfosporosinus sp. OL.</title>
        <authorList>
            <person name="Mardanov A."/>
            <person name="Beletsky A."/>
            <person name="Panova A."/>
            <person name="Karnachuk O."/>
            <person name="Ravin N."/>
        </authorList>
    </citation>
    <scope>NUCLEOTIDE SEQUENCE [LARGE SCALE GENOMIC DNA]</scope>
    <source>
        <strain evidence="2 3">OL</strain>
    </source>
</reference>
<accession>A0A1Q8QH48</accession>
<dbReference type="Proteomes" id="UP000186102">
    <property type="component" value="Unassembled WGS sequence"/>
</dbReference>
<comment type="caution">
    <text evidence="2">The sequence shown here is derived from an EMBL/GenBank/DDBJ whole genome shotgun (WGS) entry which is preliminary data.</text>
</comment>
<evidence type="ECO:0000313" key="3">
    <source>
        <dbReference type="Proteomes" id="UP000186102"/>
    </source>
</evidence>
<dbReference type="AlphaFoldDB" id="A0A1Q8QH48"/>
<feature type="compositionally biased region" description="Basic and acidic residues" evidence="1">
    <location>
        <begin position="47"/>
        <end position="56"/>
    </location>
</feature>
<feature type="compositionally biased region" description="Basic and acidic residues" evidence="1">
    <location>
        <begin position="29"/>
        <end position="38"/>
    </location>
</feature>
<gene>
    <name evidence="2" type="ORF">DSOL_4888</name>
</gene>